<evidence type="ECO:0000256" key="2">
    <source>
        <dbReference type="SAM" id="Phobius"/>
    </source>
</evidence>
<evidence type="ECO:0000313" key="4">
    <source>
        <dbReference type="Proteomes" id="UP000266841"/>
    </source>
</evidence>
<protein>
    <submittedName>
        <fullName evidence="3">Uncharacterized protein</fullName>
    </submittedName>
</protein>
<dbReference type="SUPFAM" id="SSF55816">
    <property type="entry name" value="5'-nucleotidase (syn. UDP-sugar hydrolase), C-terminal domain"/>
    <property type="match status" value="1"/>
</dbReference>
<comment type="caution">
    <text evidence="3">The sequence shown here is derived from an EMBL/GenBank/DDBJ whole genome shotgun (WGS) entry which is preliminary data.</text>
</comment>
<reference evidence="3 4" key="1">
    <citation type="journal article" date="2012" name="Genome Biol.">
        <title>Genome and low-iron response of an oceanic diatom adapted to chronic iron limitation.</title>
        <authorList>
            <person name="Lommer M."/>
            <person name="Specht M."/>
            <person name="Roy A.S."/>
            <person name="Kraemer L."/>
            <person name="Andreson R."/>
            <person name="Gutowska M.A."/>
            <person name="Wolf J."/>
            <person name="Bergner S.V."/>
            <person name="Schilhabel M.B."/>
            <person name="Klostermeier U.C."/>
            <person name="Beiko R.G."/>
            <person name="Rosenstiel P."/>
            <person name="Hippler M."/>
            <person name="Laroche J."/>
        </authorList>
    </citation>
    <scope>NUCLEOTIDE SEQUENCE [LARGE SCALE GENOMIC DNA]</scope>
    <source>
        <strain evidence="3 4">CCMP1005</strain>
    </source>
</reference>
<dbReference type="EMBL" id="AGNL01044082">
    <property type="protein sequence ID" value="EJK50253.1"/>
    <property type="molecule type" value="Genomic_DNA"/>
</dbReference>
<feature type="compositionally biased region" description="Acidic residues" evidence="1">
    <location>
        <begin position="57"/>
        <end position="71"/>
    </location>
</feature>
<feature type="region of interest" description="Disordered" evidence="1">
    <location>
        <begin position="114"/>
        <end position="143"/>
    </location>
</feature>
<proteinExistence type="predicted"/>
<gene>
    <name evidence="3" type="ORF">THAOC_30805</name>
</gene>
<dbReference type="GO" id="GO:0009166">
    <property type="term" value="P:nucleotide catabolic process"/>
    <property type="evidence" value="ECO:0007669"/>
    <property type="project" value="InterPro"/>
</dbReference>
<evidence type="ECO:0000313" key="3">
    <source>
        <dbReference type="EMBL" id="EJK50253.1"/>
    </source>
</evidence>
<keyword evidence="4" id="KW-1185">Reference proteome</keyword>
<feature type="compositionally biased region" description="Acidic residues" evidence="1">
    <location>
        <begin position="13"/>
        <end position="22"/>
    </location>
</feature>
<dbReference type="Proteomes" id="UP000266841">
    <property type="component" value="Unassembled WGS sequence"/>
</dbReference>
<organism evidence="3 4">
    <name type="scientific">Thalassiosira oceanica</name>
    <name type="common">Marine diatom</name>
    <dbReference type="NCBI Taxonomy" id="159749"/>
    <lineage>
        <taxon>Eukaryota</taxon>
        <taxon>Sar</taxon>
        <taxon>Stramenopiles</taxon>
        <taxon>Ochrophyta</taxon>
        <taxon>Bacillariophyta</taxon>
        <taxon>Coscinodiscophyceae</taxon>
        <taxon>Thalassiosirophycidae</taxon>
        <taxon>Thalassiosirales</taxon>
        <taxon>Thalassiosiraceae</taxon>
        <taxon>Thalassiosira</taxon>
    </lineage>
</organism>
<dbReference type="AlphaFoldDB" id="K0R9K5"/>
<feature type="compositionally biased region" description="Basic and acidic residues" evidence="1">
    <location>
        <begin position="119"/>
        <end position="130"/>
    </location>
</feature>
<evidence type="ECO:0000256" key="1">
    <source>
        <dbReference type="SAM" id="MobiDB-lite"/>
    </source>
</evidence>
<dbReference type="Gene3D" id="3.90.780.10">
    <property type="entry name" value="5'-Nucleotidase, C-terminal domain"/>
    <property type="match status" value="1"/>
</dbReference>
<keyword evidence="2" id="KW-1133">Transmembrane helix</keyword>
<feature type="region of interest" description="Disordered" evidence="1">
    <location>
        <begin position="1"/>
        <end position="42"/>
    </location>
</feature>
<name>K0R9K5_THAOC</name>
<feature type="transmembrane region" description="Helical" evidence="2">
    <location>
        <begin position="151"/>
        <end position="171"/>
    </location>
</feature>
<sequence>MPWDGEIPRQSAADDDIPAEEDPGGRQVQLGTASGENSSSVQQQIAASSLVGREIVAEVDEKEEDGEWDGDEGSRDTFGLSWECEPYQGGVVGSIHSRMEVSRITATLQSVDHTAAMSSEKDQSNQDEPLHPAPVDETARRGRRTTRGVRNAMLLALAVAVILAVGLALGLTSTNDDSARPGINPSREPPEGETIITIATDKLCNAAQPIDDEFVGPDGAADIPYAPRSRELDFPFQFATRWTSLCTPEERVEARGSLQQAMVDKACDFDYTVYLGSENPDRFFGVSEYRICLLPASEISGDIASGTVSIDQINAVAAQARVFSSVQESSKLFIMRVSSDDIRKLLSNAIDKADAPRLGYPDSFEVGSAYPFASGLKYQVDLTRGPGQKVFGLELLLRNKNHWVPFDSHDRPSYVVMTTAKALDDFGYMQDITPIDRTQSGPLSLGDLVVTSLGYSSKWDPPPKDEMSTISFVSRGGK</sequence>
<dbReference type="GO" id="GO:0016787">
    <property type="term" value="F:hydrolase activity"/>
    <property type="evidence" value="ECO:0007669"/>
    <property type="project" value="InterPro"/>
</dbReference>
<dbReference type="InterPro" id="IPR036907">
    <property type="entry name" value="5'-Nucleotdase_C_sf"/>
</dbReference>
<keyword evidence="2" id="KW-0472">Membrane</keyword>
<keyword evidence="2" id="KW-0812">Transmembrane</keyword>
<feature type="region of interest" description="Disordered" evidence="1">
    <location>
        <begin position="56"/>
        <end position="77"/>
    </location>
</feature>
<accession>K0R9K5</accession>